<dbReference type="InterPro" id="IPR034746">
    <property type="entry name" value="POTRA"/>
</dbReference>
<comment type="caution">
    <text evidence="10">The sequence shown here is derived from an EMBL/GenBank/DDBJ whole genome shotgun (WGS) entry which is preliminary data.</text>
</comment>
<sequence>MQVRRGRRSVLATSLPKSVCLFPQAVPAAARIKVLVLISGLRPSLLLLGAAFGTAAVAQQLPSAGGQLQQLPPAPAPRVGTPDISVERPGSRTGPLDTGPAFPVAALRITGQTLFDEPTLLAATGFAPNANLSLGDLQAMAARITAFYSARGYFVAQAYVPAQSLAGGTVTIAVIEGRYGKVGVANSSGVADRVVRQRLAGLDAGDVVANAPLERRLLLLSDLPGVAVKSTLSPGTDVGTSDLAVDVLPGRRVFGSVEADNGGNRYTGYFRAGGQINLANPLGIGDVVSVRGLVSDRGLTYVRGAYQAPLGAATIGVAYARLDYRLHREFESLDASGSADIASVFASYPAIRSYNYNLNLLAGLDYKMFNDRVASVGASSNKHSTVGFLGLSGDWRDSLGGGGSGFYSAIVSIGSLDIRTPAVLALDAQTGRTQGGFTKLNLAAGRLQTLSGPLSLYLAARGQIASKNLDISEKMQLGGAYGVRAYPEGEAFGDQGYIATAELRLLLGALSRSVPGDVQLFGFIDNGGITFNRNRYAAGVNSANLTGGGGGISWSAPNNFLVRASYARRLGNTPVMSQPDKMGQIWVQITKLF</sequence>
<keyword evidence="7" id="KW-0472">Membrane</keyword>
<evidence type="ECO:0000256" key="7">
    <source>
        <dbReference type="ARBA" id="ARBA00023136"/>
    </source>
</evidence>
<dbReference type="GO" id="GO:0046819">
    <property type="term" value="P:protein secretion by the type V secretion system"/>
    <property type="evidence" value="ECO:0007669"/>
    <property type="project" value="TreeGrafter"/>
</dbReference>
<comment type="similarity">
    <text evidence="2">Belongs to the TPS (TC 1.B.20) family.</text>
</comment>
<dbReference type="Pfam" id="PF03865">
    <property type="entry name" value="ShlB"/>
    <property type="match status" value="1"/>
</dbReference>
<dbReference type="PROSITE" id="PS51779">
    <property type="entry name" value="POTRA"/>
    <property type="match status" value="1"/>
</dbReference>
<proteinExistence type="inferred from homology"/>
<protein>
    <submittedName>
        <fullName evidence="10">ShlB/FhaC/HecB family hemolysin secretion/activation protein</fullName>
    </submittedName>
</protein>
<evidence type="ECO:0000256" key="3">
    <source>
        <dbReference type="ARBA" id="ARBA00022448"/>
    </source>
</evidence>
<evidence type="ECO:0000256" key="6">
    <source>
        <dbReference type="ARBA" id="ARBA00022927"/>
    </source>
</evidence>
<dbReference type="InterPro" id="IPR051544">
    <property type="entry name" value="TPS_OM_transporter"/>
</dbReference>
<evidence type="ECO:0000256" key="2">
    <source>
        <dbReference type="ARBA" id="ARBA00009055"/>
    </source>
</evidence>
<keyword evidence="11" id="KW-1185">Reference proteome</keyword>
<dbReference type="AlphaFoldDB" id="A0A7C9GQ90"/>
<keyword evidence="5" id="KW-0812">Transmembrane</keyword>
<feature type="domain" description="POTRA" evidence="9">
    <location>
        <begin position="102"/>
        <end position="177"/>
    </location>
</feature>
<evidence type="ECO:0000259" key="9">
    <source>
        <dbReference type="PROSITE" id="PS51779"/>
    </source>
</evidence>
<dbReference type="PANTHER" id="PTHR34597:SF1">
    <property type="entry name" value="HEME_HEMOPEXIN TRANSPORTER PROTEIN HUXB"/>
    <property type="match status" value="1"/>
</dbReference>
<evidence type="ECO:0000256" key="5">
    <source>
        <dbReference type="ARBA" id="ARBA00022692"/>
    </source>
</evidence>
<dbReference type="Gene3D" id="3.10.20.310">
    <property type="entry name" value="membrane protein fhac"/>
    <property type="match status" value="1"/>
</dbReference>
<dbReference type="GO" id="GO:0008320">
    <property type="term" value="F:protein transmembrane transporter activity"/>
    <property type="evidence" value="ECO:0007669"/>
    <property type="project" value="TreeGrafter"/>
</dbReference>
<accession>A0A7C9GQ90</accession>
<dbReference type="GO" id="GO:0098046">
    <property type="term" value="C:type V protein secretion system complex"/>
    <property type="evidence" value="ECO:0007669"/>
    <property type="project" value="TreeGrafter"/>
</dbReference>
<dbReference type="InterPro" id="IPR005565">
    <property type="entry name" value="Hemolysn_activator_HlyB_C"/>
</dbReference>
<keyword evidence="6" id="KW-0653">Protein transport</keyword>
<dbReference type="Gene3D" id="2.40.160.50">
    <property type="entry name" value="membrane protein fhac: a member of the omp85/tpsb transporter family"/>
    <property type="match status" value="1"/>
</dbReference>
<dbReference type="GO" id="GO:0009279">
    <property type="term" value="C:cell outer membrane"/>
    <property type="evidence" value="ECO:0007669"/>
    <property type="project" value="UniProtKB-SubCell"/>
</dbReference>
<reference evidence="10 11" key="1">
    <citation type="submission" date="2019-09" db="EMBL/GenBank/DDBJ databases">
        <title>Polymorphobacter sp. isolated from a lake in China.</title>
        <authorList>
            <person name="Liu Z."/>
        </authorList>
    </citation>
    <scope>NUCLEOTIDE SEQUENCE [LARGE SCALE GENOMIC DNA]</scope>
    <source>
        <strain evidence="10 11">D40P</strain>
    </source>
</reference>
<gene>
    <name evidence="10" type="ORF">F3168_09295</name>
</gene>
<dbReference type="Pfam" id="PF08479">
    <property type="entry name" value="POTRA_2"/>
    <property type="match status" value="1"/>
</dbReference>
<keyword evidence="3" id="KW-0813">Transport</keyword>
<keyword evidence="4" id="KW-1134">Transmembrane beta strand</keyword>
<organism evidence="10 11">
    <name type="scientific">Sandarakinorhabdus fusca</name>
    <dbReference type="NCBI Taxonomy" id="1439888"/>
    <lineage>
        <taxon>Bacteria</taxon>
        <taxon>Pseudomonadati</taxon>
        <taxon>Pseudomonadota</taxon>
        <taxon>Alphaproteobacteria</taxon>
        <taxon>Sphingomonadales</taxon>
        <taxon>Sphingosinicellaceae</taxon>
        <taxon>Sandarakinorhabdus</taxon>
    </lineage>
</organism>
<dbReference type="OrthoDB" id="7209508at2"/>
<comment type="subcellular location">
    <subcellularLocation>
        <location evidence="1">Cell outer membrane</location>
    </subcellularLocation>
</comment>
<name>A0A7C9GQ90_9SPHN</name>
<dbReference type="EMBL" id="WIOL01000003">
    <property type="protein sequence ID" value="MQT17456.1"/>
    <property type="molecule type" value="Genomic_DNA"/>
</dbReference>
<evidence type="ECO:0000313" key="11">
    <source>
        <dbReference type="Proteomes" id="UP000481327"/>
    </source>
</evidence>
<dbReference type="Proteomes" id="UP000481327">
    <property type="component" value="Unassembled WGS sequence"/>
</dbReference>
<keyword evidence="8" id="KW-0998">Cell outer membrane</keyword>
<dbReference type="InterPro" id="IPR013686">
    <property type="entry name" value="Polypept-transport_assoc_ShlB"/>
</dbReference>
<dbReference type="PANTHER" id="PTHR34597">
    <property type="entry name" value="SLR1661 PROTEIN"/>
    <property type="match status" value="1"/>
</dbReference>
<evidence type="ECO:0000256" key="1">
    <source>
        <dbReference type="ARBA" id="ARBA00004442"/>
    </source>
</evidence>
<evidence type="ECO:0000256" key="4">
    <source>
        <dbReference type="ARBA" id="ARBA00022452"/>
    </source>
</evidence>
<evidence type="ECO:0000256" key="8">
    <source>
        <dbReference type="ARBA" id="ARBA00023237"/>
    </source>
</evidence>
<evidence type="ECO:0000313" key="10">
    <source>
        <dbReference type="EMBL" id="MQT17456.1"/>
    </source>
</evidence>